<evidence type="ECO:0000313" key="3">
    <source>
        <dbReference type="Proteomes" id="UP001558652"/>
    </source>
</evidence>
<dbReference type="PANTHER" id="PTHR13219:SF6">
    <property type="entry name" value="TRANSMEMBRANE PROTEIN 94"/>
    <property type="match status" value="1"/>
</dbReference>
<comment type="caution">
    <text evidence="2">The sequence shown here is derived from an EMBL/GenBank/DDBJ whole genome shotgun (WGS) entry which is preliminary data.</text>
</comment>
<feature type="transmembrane region" description="Helical" evidence="1">
    <location>
        <begin position="478"/>
        <end position="501"/>
    </location>
</feature>
<keyword evidence="1" id="KW-0812">Transmembrane</keyword>
<dbReference type="Gene3D" id="1.20.1110.10">
    <property type="entry name" value="Calcium-transporting ATPase, transmembrane domain"/>
    <property type="match status" value="1"/>
</dbReference>
<dbReference type="Gene3D" id="3.40.50.1000">
    <property type="entry name" value="HAD superfamily/HAD-like"/>
    <property type="match status" value="1"/>
</dbReference>
<dbReference type="SUPFAM" id="SSF81665">
    <property type="entry name" value="Calcium ATPase, transmembrane domain M"/>
    <property type="match status" value="1"/>
</dbReference>
<dbReference type="InterPro" id="IPR023298">
    <property type="entry name" value="ATPase_P-typ_TM_dom_sf"/>
</dbReference>
<keyword evidence="1" id="KW-0472">Membrane</keyword>
<name>A0ABD0XZX0_9HEMI</name>
<protein>
    <recommendedName>
        <fullName evidence="4">Cation-transporting P-type ATPase C-terminal domain-containing protein</fullName>
    </recommendedName>
</protein>
<dbReference type="EMBL" id="JBFDAA010000018">
    <property type="protein sequence ID" value="KAL1116220.1"/>
    <property type="molecule type" value="Genomic_DNA"/>
</dbReference>
<organism evidence="2 3">
    <name type="scientific">Ranatra chinensis</name>
    <dbReference type="NCBI Taxonomy" id="642074"/>
    <lineage>
        <taxon>Eukaryota</taxon>
        <taxon>Metazoa</taxon>
        <taxon>Ecdysozoa</taxon>
        <taxon>Arthropoda</taxon>
        <taxon>Hexapoda</taxon>
        <taxon>Insecta</taxon>
        <taxon>Pterygota</taxon>
        <taxon>Neoptera</taxon>
        <taxon>Paraneoptera</taxon>
        <taxon>Hemiptera</taxon>
        <taxon>Heteroptera</taxon>
        <taxon>Panheteroptera</taxon>
        <taxon>Nepomorpha</taxon>
        <taxon>Nepidae</taxon>
        <taxon>Ranatrinae</taxon>
        <taxon>Ranatra</taxon>
    </lineage>
</organism>
<feature type="transmembrane region" description="Helical" evidence="1">
    <location>
        <begin position="586"/>
        <end position="609"/>
    </location>
</feature>
<sequence length="649" mass="72156">MVCVVTSEVHAPRSLQLFSQATGDIALDSCVDFWDGSTLRVLSSSDRKKVLDFYQRTSLTAYCTAFAYRPLSRGLNHALTSVYMELPPDSHHLYLRSRSPTPLIWPHPNLSQSIDSLFSGDVFEEEVSDIEGCFETQCNQIFLGMVTMQYQAQIEMVQLIEQLEGACIRFVHFSKENELRSRVFSEKMGLESGWNCHVSLLSNGSLEGTKTMSVSAPSAINTETVRPRIEVNSKDCTDSNSQHDGWQSLSCLTDSTEQSAHINFDMSNRAKLPRGIEQIRPHLENVDNVPLLVSLFTDCTPATTRQMIAIMQDYGEVVCVIGSSANADNCGVFLKADASVSMEPLYPQVCQKVPVYTCPPDTTSPVQLSQRLNSLPCSVEITRLQPVSLFHLIMHARHYMQCIWNCIQFWVCCSLTLSALQVVAAIVMLPPLFSTGQVLWLSCGVVPALAVSLIFAPTNLQVMQRPASKNQFTINSEMAIFALWCYGCKLLPILLVVPLVYGATLASHCRGILASSGTPANTTTVVDCSVVYPKLGDHGGSAAWQPWGGWQHYYRPLFNAQLCIVSASFVHREYLTWLRSPFKNRLWLLVCTSLLIIQSVYTILVVFLGGTEGDYTLPTPWIGIGVACASLPAIYIANEFFKWQEIKYV</sequence>
<evidence type="ECO:0000256" key="1">
    <source>
        <dbReference type="SAM" id="Phobius"/>
    </source>
</evidence>
<accession>A0ABD0XZX0</accession>
<dbReference type="Proteomes" id="UP001558652">
    <property type="component" value="Unassembled WGS sequence"/>
</dbReference>
<feature type="transmembrane region" description="Helical" evidence="1">
    <location>
        <begin position="407"/>
        <end position="429"/>
    </location>
</feature>
<gene>
    <name evidence="2" type="ORF">AAG570_005715</name>
</gene>
<dbReference type="InterPro" id="IPR023214">
    <property type="entry name" value="HAD_sf"/>
</dbReference>
<dbReference type="PANTHER" id="PTHR13219">
    <property type="entry name" value="TRANSMEMBRANE PROTEIN 94"/>
    <property type="match status" value="1"/>
</dbReference>
<proteinExistence type="predicted"/>
<evidence type="ECO:0000313" key="2">
    <source>
        <dbReference type="EMBL" id="KAL1116220.1"/>
    </source>
</evidence>
<dbReference type="AlphaFoldDB" id="A0ABD0XZX0"/>
<evidence type="ECO:0008006" key="4">
    <source>
        <dbReference type="Google" id="ProtNLM"/>
    </source>
</evidence>
<dbReference type="InterPro" id="IPR039720">
    <property type="entry name" value="TMEM94"/>
</dbReference>
<feature type="transmembrane region" description="Helical" evidence="1">
    <location>
        <begin position="438"/>
        <end position="458"/>
    </location>
</feature>
<keyword evidence="1" id="KW-1133">Transmembrane helix</keyword>
<feature type="transmembrane region" description="Helical" evidence="1">
    <location>
        <begin position="621"/>
        <end position="641"/>
    </location>
</feature>
<keyword evidence="3" id="KW-1185">Reference proteome</keyword>
<reference evidence="2 3" key="1">
    <citation type="submission" date="2024-07" db="EMBL/GenBank/DDBJ databases">
        <title>Chromosome-level genome assembly of the water stick insect Ranatra chinensis (Heteroptera: Nepidae).</title>
        <authorList>
            <person name="Liu X."/>
        </authorList>
    </citation>
    <scope>NUCLEOTIDE SEQUENCE [LARGE SCALE GENOMIC DNA]</scope>
    <source>
        <strain evidence="2">Cailab_2021Rc</strain>
        <tissue evidence="2">Muscle</tissue>
    </source>
</reference>